<dbReference type="GO" id="GO:0005886">
    <property type="term" value="C:plasma membrane"/>
    <property type="evidence" value="ECO:0007669"/>
    <property type="project" value="UniProtKB-SubCell"/>
</dbReference>
<name>A0A1E3VZ98_9HYPH</name>
<evidence type="ECO:0000256" key="3">
    <source>
        <dbReference type="ARBA" id="ARBA00022676"/>
    </source>
</evidence>
<keyword evidence="2" id="KW-1003">Cell membrane</keyword>
<feature type="transmembrane region" description="Helical" evidence="8">
    <location>
        <begin position="335"/>
        <end position="357"/>
    </location>
</feature>
<keyword evidence="6 8" id="KW-1133">Transmembrane helix</keyword>
<feature type="transmembrane region" description="Helical" evidence="8">
    <location>
        <begin position="159"/>
        <end position="183"/>
    </location>
</feature>
<dbReference type="RefSeq" id="WP_069441446.1">
    <property type="nucleotide sequence ID" value="NZ_LPWF01000023.1"/>
</dbReference>
<evidence type="ECO:0000259" key="9">
    <source>
        <dbReference type="Pfam" id="PF13231"/>
    </source>
</evidence>
<feature type="transmembrane region" description="Helical" evidence="8">
    <location>
        <begin position="136"/>
        <end position="153"/>
    </location>
</feature>
<feature type="transmembrane region" description="Helical" evidence="8">
    <location>
        <begin position="285"/>
        <end position="304"/>
    </location>
</feature>
<evidence type="ECO:0000256" key="6">
    <source>
        <dbReference type="ARBA" id="ARBA00022989"/>
    </source>
</evidence>
<comment type="subcellular location">
    <subcellularLocation>
        <location evidence="1">Cell membrane</location>
        <topology evidence="1">Multi-pass membrane protein</topology>
    </subcellularLocation>
</comment>
<gene>
    <name evidence="10" type="ORF">AUC69_10000</name>
</gene>
<dbReference type="Proteomes" id="UP000094472">
    <property type="component" value="Unassembled WGS sequence"/>
</dbReference>
<evidence type="ECO:0000256" key="8">
    <source>
        <dbReference type="SAM" id="Phobius"/>
    </source>
</evidence>
<comment type="caution">
    <text evidence="10">The sequence shown here is derived from an EMBL/GenBank/DDBJ whole genome shotgun (WGS) entry which is preliminary data.</text>
</comment>
<proteinExistence type="predicted"/>
<accession>A0A1E3VZ98</accession>
<evidence type="ECO:0000256" key="5">
    <source>
        <dbReference type="ARBA" id="ARBA00022692"/>
    </source>
</evidence>
<dbReference type="PANTHER" id="PTHR33908:SF11">
    <property type="entry name" value="MEMBRANE PROTEIN"/>
    <property type="match status" value="1"/>
</dbReference>
<evidence type="ECO:0000256" key="2">
    <source>
        <dbReference type="ARBA" id="ARBA00022475"/>
    </source>
</evidence>
<reference evidence="10 11" key="1">
    <citation type="journal article" date="2016" name="Environ. Microbiol.">
        <title>New Methyloceanibacter diversity from North Sea sediments includes methanotroph containing solely the soluble methane monooxygenase.</title>
        <authorList>
            <person name="Vekeman B."/>
            <person name="Kerckhof F.M."/>
            <person name="Cremers G."/>
            <person name="de Vos P."/>
            <person name="Vandamme P."/>
            <person name="Boon N."/>
            <person name="Op den Camp H.J."/>
            <person name="Heylen K."/>
        </authorList>
    </citation>
    <scope>NUCLEOTIDE SEQUENCE [LARGE SCALE GENOMIC DNA]</scope>
    <source>
        <strain evidence="10 11">R-67175</strain>
    </source>
</reference>
<keyword evidence="5 8" id="KW-0812">Transmembrane</keyword>
<evidence type="ECO:0000256" key="7">
    <source>
        <dbReference type="ARBA" id="ARBA00023136"/>
    </source>
</evidence>
<evidence type="ECO:0000256" key="1">
    <source>
        <dbReference type="ARBA" id="ARBA00004651"/>
    </source>
</evidence>
<dbReference type="GO" id="GO:0009103">
    <property type="term" value="P:lipopolysaccharide biosynthetic process"/>
    <property type="evidence" value="ECO:0007669"/>
    <property type="project" value="UniProtKB-ARBA"/>
</dbReference>
<feature type="transmembrane region" description="Helical" evidence="8">
    <location>
        <begin position="252"/>
        <end position="273"/>
    </location>
</feature>
<dbReference type="EMBL" id="LPWF01000023">
    <property type="protein sequence ID" value="ODR98226.1"/>
    <property type="molecule type" value="Genomic_DNA"/>
</dbReference>
<keyword evidence="4" id="KW-0808">Transferase</keyword>
<feature type="domain" description="Glycosyltransferase RgtA/B/C/D-like" evidence="9">
    <location>
        <begin position="61"/>
        <end position="221"/>
    </location>
</feature>
<dbReference type="InterPro" id="IPR038731">
    <property type="entry name" value="RgtA/B/C-like"/>
</dbReference>
<dbReference type="OrthoDB" id="9811222at2"/>
<dbReference type="InterPro" id="IPR050297">
    <property type="entry name" value="LipidA_mod_glycosyltrf_83"/>
</dbReference>
<protein>
    <recommendedName>
        <fullName evidence="9">Glycosyltransferase RgtA/B/C/D-like domain-containing protein</fullName>
    </recommendedName>
</protein>
<dbReference type="GO" id="GO:0016763">
    <property type="term" value="F:pentosyltransferase activity"/>
    <property type="evidence" value="ECO:0007669"/>
    <property type="project" value="TreeGrafter"/>
</dbReference>
<feature type="transmembrane region" description="Helical" evidence="8">
    <location>
        <begin position="204"/>
        <end position="221"/>
    </location>
</feature>
<keyword evidence="11" id="KW-1185">Reference proteome</keyword>
<dbReference type="STRING" id="1774969.AUC69_10000"/>
<organism evidence="10 11">
    <name type="scientific">Methyloceanibacter superfactus</name>
    <dbReference type="NCBI Taxonomy" id="1774969"/>
    <lineage>
        <taxon>Bacteria</taxon>
        <taxon>Pseudomonadati</taxon>
        <taxon>Pseudomonadota</taxon>
        <taxon>Alphaproteobacteria</taxon>
        <taxon>Hyphomicrobiales</taxon>
        <taxon>Hyphomicrobiaceae</taxon>
        <taxon>Methyloceanibacter</taxon>
    </lineage>
</organism>
<sequence length="507" mass="55419">MLGGSPPSTISDNGYILRLILCLGALLALRLAAVHASAVDFVMDEAQYWTWSRDLAFGYFSKPPLIAWIIRGAGELCGQSEACIRSASPVLYTLASVMLFASARALFDARIGFWSAIVFATLPGVSYSSQLITTDVPLILLWTVMLYFWVMLVKRQSMGWAILLGVAIGIGLLAKQAMIYAALCMACHAAVSRDARDALKGSRGIVAAVIALALFSPNIVWNAQNDFPTAKHTGANISWQYPYVHPLALLEYVGAQFGVFGPILLVVLIRGAWREIREPRDENKILLLAFSLPVLVLLLLQALLSRAHGNWSATAYPAATIFVTAVMLQMNRQVLFRISLALHLAVAVIFAAVPAFARQWPMFEQLQFLRSALGWQDVAGVVRAKLAAEPYGAVLVRTRDMAAEMLYYLRDSDVPLVIWAPGPEPHDHYQMTRPLTAATPEPILFVSLRPCPTTILDAFDTSESLGVERVDLVKAQARDAISASCPDTRAPGDPARSDRREVIGALI</sequence>
<feature type="transmembrane region" description="Helical" evidence="8">
    <location>
        <begin position="90"/>
        <end position="107"/>
    </location>
</feature>
<evidence type="ECO:0000313" key="10">
    <source>
        <dbReference type="EMBL" id="ODR98226.1"/>
    </source>
</evidence>
<keyword evidence="3" id="KW-0328">Glycosyltransferase</keyword>
<dbReference type="AlphaFoldDB" id="A0A1E3VZ98"/>
<dbReference type="PANTHER" id="PTHR33908">
    <property type="entry name" value="MANNOSYLTRANSFERASE YKCB-RELATED"/>
    <property type="match status" value="1"/>
</dbReference>
<dbReference type="Pfam" id="PF13231">
    <property type="entry name" value="PMT_2"/>
    <property type="match status" value="1"/>
</dbReference>
<evidence type="ECO:0000313" key="11">
    <source>
        <dbReference type="Proteomes" id="UP000094472"/>
    </source>
</evidence>
<feature type="transmembrane region" description="Helical" evidence="8">
    <location>
        <begin position="15"/>
        <end position="33"/>
    </location>
</feature>
<keyword evidence="7 8" id="KW-0472">Membrane</keyword>
<feature type="transmembrane region" description="Helical" evidence="8">
    <location>
        <begin position="310"/>
        <end position="328"/>
    </location>
</feature>
<feature type="transmembrane region" description="Helical" evidence="8">
    <location>
        <begin position="113"/>
        <end position="129"/>
    </location>
</feature>
<evidence type="ECO:0000256" key="4">
    <source>
        <dbReference type="ARBA" id="ARBA00022679"/>
    </source>
</evidence>